<comment type="caution">
    <text evidence="1">The sequence shown here is derived from an EMBL/GenBank/DDBJ whole genome shotgun (WGS) entry which is preliminary data.</text>
</comment>
<dbReference type="RefSeq" id="WP_344086622.1">
    <property type="nucleotide sequence ID" value="NZ_BAAAPO010000042.1"/>
</dbReference>
<dbReference type="Proteomes" id="UP001499938">
    <property type="component" value="Unassembled WGS sequence"/>
</dbReference>
<dbReference type="EMBL" id="BAAAPO010000042">
    <property type="protein sequence ID" value="GAA1802476.1"/>
    <property type="molecule type" value="Genomic_DNA"/>
</dbReference>
<keyword evidence="2" id="KW-1185">Reference proteome</keyword>
<organism evidence="1 2">
    <name type="scientific">Nostocoides veronense</name>
    <dbReference type="NCBI Taxonomy" id="330836"/>
    <lineage>
        <taxon>Bacteria</taxon>
        <taxon>Bacillati</taxon>
        <taxon>Actinomycetota</taxon>
        <taxon>Actinomycetes</taxon>
        <taxon>Micrococcales</taxon>
        <taxon>Intrasporangiaceae</taxon>
        <taxon>Nostocoides</taxon>
    </lineage>
</organism>
<protein>
    <submittedName>
        <fullName evidence="1">Uncharacterized protein</fullName>
    </submittedName>
</protein>
<sequence>MAGLNLADGRPLWTHDDEDFVGFTPVAASPEYVVTTTRNARGLPLATRDGSFVRNLGYGNQGCQARAGEVVCWDRGLGRLKVIDLASGDQGTHEARGPDRLIGLLATGACLSNADKQSVFVDDQGAVHPTDFPCDDLLAAAGEYAVLATIPGNAEAPDHQLAHHKAMQEDLARHARALSLDVRPEDTVLERSDPRTPSAIRALSGLRVPGPHRLGETMKGAARS</sequence>
<evidence type="ECO:0000313" key="1">
    <source>
        <dbReference type="EMBL" id="GAA1802476.1"/>
    </source>
</evidence>
<reference evidence="2" key="1">
    <citation type="journal article" date="2019" name="Int. J. Syst. Evol. Microbiol.">
        <title>The Global Catalogue of Microorganisms (GCM) 10K type strain sequencing project: providing services to taxonomists for standard genome sequencing and annotation.</title>
        <authorList>
            <consortium name="The Broad Institute Genomics Platform"/>
            <consortium name="The Broad Institute Genome Sequencing Center for Infectious Disease"/>
            <person name="Wu L."/>
            <person name="Ma J."/>
        </authorList>
    </citation>
    <scope>NUCLEOTIDE SEQUENCE [LARGE SCALE GENOMIC DNA]</scope>
    <source>
        <strain evidence="2">JCM 15592</strain>
    </source>
</reference>
<accession>A0ABP4Y6W0</accession>
<gene>
    <name evidence="1" type="ORF">GCM10009811_27820</name>
</gene>
<name>A0ABP4Y6W0_9MICO</name>
<evidence type="ECO:0000313" key="2">
    <source>
        <dbReference type="Proteomes" id="UP001499938"/>
    </source>
</evidence>
<proteinExistence type="predicted"/>